<dbReference type="Pfam" id="PF17989">
    <property type="entry name" value="ALP_N"/>
    <property type="match status" value="1"/>
</dbReference>
<dbReference type="STRING" id="1121395.SAMN02745215_04609"/>
<dbReference type="Pfam" id="PF21522">
    <property type="entry name" value="MreB-like_C"/>
    <property type="match status" value="1"/>
</dbReference>
<evidence type="ECO:0000259" key="3">
    <source>
        <dbReference type="Pfam" id="PF21522"/>
    </source>
</evidence>
<dbReference type="Proteomes" id="UP000184010">
    <property type="component" value="Unassembled WGS sequence"/>
</dbReference>
<dbReference type="InterPro" id="IPR043129">
    <property type="entry name" value="ATPase_NBD"/>
</dbReference>
<name>A0A1M7UU00_9FIRM</name>
<evidence type="ECO:0000256" key="1">
    <source>
        <dbReference type="SAM" id="MobiDB-lite"/>
    </source>
</evidence>
<evidence type="ECO:0000313" key="4">
    <source>
        <dbReference type="EMBL" id="SHN86366.1"/>
    </source>
</evidence>
<evidence type="ECO:0000259" key="2">
    <source>
        <dbReference type="Pfam" id="PF17989"/>
    </source>
</evidence>
<sequence>MNTIAENASGLIFAGADIGFGHVKVDADMPEGNQKFTLQSTVATGRDRSFKKWQEKGKLDITKNDLENQLRVMDVEIYSHRDEVSRHYFLGSLAVLEGSDSRLCWDDDKSSDEDSIALLVASLAAAQTERMGGVDSRVSIYVGTGLPLDKFFTHKDSYERNIKGTYTVTFKSGPWEKVKCTLNIIKCRVFPQAWGIFLDMTQDQYGQSINAYLTEGNVLLIDPGFRTTDYALFKDGEFVDAYAGTLEIGVAWAYGQICSKLAEKGIVIDEKVFDTYLRYKDGLYGISGGKAIDLKPLGESAFALLGKKLSEELKLRLKDEWKVIHRTLVGGGGGAGAFEHMKLENKELAKNPQFGNASGFRKASESSVKRAMRKNG</sequence>
<reference evidence="5" key="1">
    <citation type="submission" date="2016-12" db="EMBL/GenBank/DDBJ databases">
        <authorList>
            <person name="Varghese N."/>
            <person name="Submissions S."/>
        </authorList>
    </citation>
    <scope>NUCLEOTIDE SEQUENCE [LARGE SCALE GENOMIC DNA]</scope>
    <source>
        <strain evidence="5">DSM 11544</strain>
    </source>
</reference>
<dbReference type="Gene3D" id="3.30.420.40">
    <property type="match status" value="2"/>
</dbReference>
<dbReference type="EMBL" id="FRDN01000017">
    <property type="protein sequence ID" value="SHN86366.1"/>
    <property type="molecule type" value="Genomic_DNA"/>
</dbReference>
<proteinExistence type="predicted"/>
<dbReference type="SUPFAM" id="SSF53067">
    <property type="entry name" value="Actin-like ATPase domain"/>
    <property type="match status" value="2"/>
</dbReference>
<organism evidence="4 5">
    <name type="scientific">Desulfitobacterium chlororespirans DSM 11544</name>
    <dbReference type="NCBI Taxonomy" id="1121395"/>
    <lineage>
        <taxon>Bacteria</taxon>
        <taxon>Bacillati</taxon>
        <taxon>Bacillota</taxon>
        <taxon>Clostridia</taxon>
        <taxon>Eubacteriales</taxon>
        <taxon>Desulfitobacteriaceae</taxon>
        <taxon>Desulfitobacterium</taxon>
    </lineage>
</organism>
<dbReference type="AlphaFoldDB" id="A0A1M7UU00"/>
<dbReference type="CDD" id="cd24025">
    <property type="entry name" value="ASKHA_NBD_ParM_pCBH-like"/>
    <property type="match status" value="1"/>
</dbReference>
<gene>
    <name evidence="4" type="ORF">SAMN02745215_04609</name>
</gene>
<dbReference type="InterPro" id="IPR040607">
    <property type="entry name" value="ALP_N"/>
</dbReference>
<accession>A0A1M7UU00</accession>
<protein>
    <submittedName>
        <fullName evidence="4">Plasmid segregation protein ParM</fullName>
    </submittedName>
</protein>
<dbReference type="InterPro" id="IPR049067">
    <property type="entry name" value="MreB-like_C"/>
</dbReference>
<evidence type="ECO:0000313" key="5">
    <source>
        <dbReference type="Proteomes" id="UP000184010"/>
    </source>
</evidence>
<feature type="domain" description="Actin-like protein N-terminal" evidence="2">
    <location>
        <begin position="15"/>
        <end position="195"/>
    </location>
</feature>
<feature type="domain" description="Actin homologue MreB-like C-terminal" evidence="3">
    <location>
        <begin position="220"/>
        <end position="334"/>
    </location>
</feature>
<dbReference type="RefSeq" id="WP_018213675.1">
    <property type="nucleotide sequence ID" value="NZ_FRDN01000017.1"/>
</dbReference>
<keyword evidence="5" id="KW-1185">Reference proteome</keyword>
<feature type="region of interest" description="Disordered" evidence="1">
    <location>
        <begin position="349"/>
        <end position="376"/>
    </location>
</feature>